<reference evidence="2 3" key="1">
    <citation type="journal article" date="2017" name="Elife">
        <title>Extensive horizontal gene transfer in cheese-associated bacteria.</title>
        <authorList>
            <person name="Bonham K.S."/>
            <person name="Wolfe B.E."/>
            <person name="Dutton R.J."/>
        </authorList>
    </citation>
    <scope>NUCLEOTIDE SEQUENCE [LARGE SCALE GENOMIC DNA]</scope>
    <source>
        <strain evidence="2 3">JB196</strain>
    </source>
</reference>
<dbReference type="SUPFAM" id="SSF52499">
    <property type="entry name" value="Isochorismatase-like hydrolases"/>
    <property type="match status" value="1"/>
</dbReference>
<sequence length="179" mass="20035">MLEKETTGLIVVDIQGKLANLVHNSHMLILNCTKLIQGAKILNLPIIWLEQNPDKLGHTVKELGVLLNPAIPITKFSFNACEEPNVIQSMNTIDVDSWLVCGIESHICVYQTVLGLQRLGYKVQVVSDCISSRTVENTQLGIQMLMNKGVDMTGVEMCLYELVKDCRLEEFKPILNLIK</sequence>
<feature type="domain" description="Isochorismatase-like" evidence="1">
    <location>
        <begin position="8"/>
        <end position="156"/>
    </location>
</feature>
<proteinExistence type="predicted"/>
<evidence type="ECO:0000313" key="3">
    <source>
        <dbReference type="Proteomes" id="UP000252479"/>
    </source>
</evidence>
<dbReference type="Proteomes" id="UP000252479">
    <property type="component" value="Unassembled WGS sequence"/>
</dbReference>
<dbReference type="InterPro" id="IPR000868">
    <property type="entry name" value="Isochorismatase-like_dom"/>
</dbReference>
<dbReference type="InterPro" id="IPR036380">
    <property type="entry name" value="Isochorismatase-like_sf"/>
</dbReference>
<dbReference type="RefSeq" id="WP_086963007.1">
    <property type="nucleotide sequence ID" value="NZ_AP018681.1"/>
</dbReference>
<dbReference type="OrthoDB" id="9796958at2"/>
<dbReference type="EMBL" id="QPGL01000002">
    <property type="protein sequence ID" value="RCS70877.1"/>
    <property type="molecule type" value="Genomic_DNA"/>
</dbReference>
<dbReference type="GeneID" id="303190415"/>
<dbReference type="PANTHER" id="PTHR14119:SF3">
    <property type="entry name" value="ISOCHORISMATASE DOMAIN-CONTAINING PROTEIN 2"/>
    <property type="match status" value="1"/>
</dbReference>
<accession>A0A368LJJ7</accession>
<name>A0A368LJJ7_9VIBR</name>
<dbReference type="InterPro" id="IPR050993">
    <property type="entry name" value="Isochorismatase_domain"/>
</dbReference>
<evidence type="ECO:0000313" key="2">
    <source>
        <dbReference type="EMBL" id="RCS70877.1"/>
    </source>
</evidence>
<protein>
    <submittedName>
        <fullName evidence="2">Isochorismatase family protein</fullName>
    </submittedName>
</protein>
<evidence type="ECO:0000259" key="1">
    <source>
        <dbReference type="Pfam" id="PF00857"/>
    </source>
</evidence>
<dbReference type="AlphaFoldDB" id="A0A368LJJ7"/>
<organism evidence="2 3">
    <name type="scientific">Vibrio casei</name>
    <dbReference type="NCBI Taxonomy" id="673372"/>
    <lineage>
        <taxon>Bacteria</taxon>
        <taxon>Pseudomonadati</taxon>
        <taxon>Pseudomonadota</taxon>
        <taxon>Gammaproteobacteria</taxon>
        <taxon>Vibrionales</taxon>
        <taxon>Vibrionaceae</taxon>
        <taxon>Vibrio</taxon>
    </lineage>
</organism>
<dbReference type="Pfam" id="PF00857">
    <property type="entry name" value="Isochorismatase"/>
    <property type="match status" value="1"/>
</dbReference>
<dbReference type="PANTHER" id="PTHR14119">
    <property type="entry name" value="HYDROLASE"/>
    <property type="match status" value="1"/>
</dbReference>
<comment type="caution">
    <text evidence="2">The sequence shown here is derived from an EMBL/GenBank/DDBJ whole genome shotgun (WGS) entry which is preliminary data.</text>
</comment>
<dbReference type="Gene3D" id="3.40.50.850">
    <property type="entry name" value="Isochorismatase-like"/>
    <property type="match status" value="1"/>
</dbReference>
<keyword evidence="3" id="KW-1185">Reference proteome</keyword>
<gene>
    <name evidence="2" type="ORF">CIK83_15940</name>
</gene>